<dbReference type="InterPro" id="IPR013806">
    <property type="entry name" value="Kringle-like"/>
</dbReference>
<keyword evidence="1 3" id="KW-0420">Kringle</keyword>
<proteinExistence type="predicted"/>
<dbReference type="PROSITE" id="PS50070">
    <property type="entry name" value="KRINGLE_2"/>
    <property type="match status" value="1"/>
</dbReference>
<dbReference type="InterPro" id="IPR000001">
    <property type="entry name" value="Kringle"/>
</dbReference>
<accession>A0ABN7TCF0</accession>
<gene>
    <name evidence="6" type="ORF">OKIOD_LOCUS17197</name>
</gene>
<dbReference type="SUPFAM" id="SSF57440">
    <property type="entry name" value="Kringle-like"/>
    <property type="match status" value="1"/>
</dbReference>
<name>A0ABN7TCF0_OIKDI</name>
<feature type="compositionally biased region" description="Low complexity" evidence="4">
    <location>
        <begin position="500"/>
        <end position="509"/>
    </location>
</feature>
<dbReference type="Proteomes" id="UP001158576">
    <property type="component" value="Chromosome 2"/>
</dbReference>
<protein>
    <submittedName>
        <fullName evidence="6">Oidioi.mRNA.OKI2018_I69.chr2.g8432.t1.cds</fullName>
    </submittedName>
</protein>
<dbReference type="Gene3D" id="2.40.20.10">
    <property type="entry name" value="Plasminogen Kringle 4"/>
    <property type="match status" value="1"/>
</dbReference>
<feature type="domain" description="Kringle" evidence="5">
    <location>
        <begin position="301"/>
        <end position="351"/>
    </location>
</feature>
<dbReference type="EMBL" id="OU015567">
    <property type="protein sequence ID" value="CAG5114376.1"/>
    <property type="molecule type" value="Genomic_DNA"/>
</dbReference>
<evidence type="ECO:0000256" key="3">
    <source>
        <dbReference type="PROSITE-ProRule" id="PRU00121"/>
    </source>
</evidence>
<keyword evidence="7" id="KW-1185">Reference proteome</keyword>
<dbReference type="SMART" id="SM00130">
    <property type="entry name" value="KR"/>
    <property type="match status" value="1"/>
</dbReference>
<evidence type="ECO:0000256" key="2">
    <source>
        <dbReference type="ARBA" id="ARBA00023157"/>
    </source>
</evidence>
<evidence type="ECO:0000256" key="4">
    <source>
        <dbReference type="SAM" id="MobiDB-lite"/>
    </source>
</evidence>
<organism evidence="6 7">
    <name type="scientific">Oikopleura dioica</name>
    <name type="common">Tunicate</name>
    <dbReference type="NCBI Taxonomy" id="34765"/>
    <lineage>
        <taxon>Eukaryota</taxon>
        <taxon>Metazoa</taxon>
        <taxon>Chordata</taxon>
        <taxon>Tunicata</taxon>
        <taxon>Appendicularia</taxon>
        <taxon>Copelata</taxon>
        <taxon>Oikopleuridae</taxon>
        <taxon>Oikopleura</taxon>
    </lineage>
</organism>
<evidence type="ECO:0000256" key="1">
    <source>
        <dbReference type="ARBA" id="ARBA00022572"/>
    </source>
</evidence>
<sequence length="571" mass="65202">MRLESLIAPVLGAVAAGPHPQMGRIPEKSHQIYPGKRVNDFLKPWIEPYYECVNRQYVRTGTMCGRSSNYEPRIEADCIAGRLEGRSPFSKYSAWKDENYKNIKYNRDYSSVDSFLLPPQVEGYPTIRIKAFEATFMSTNEFDFSQEFFGITAIARAGRNGHWNIDNDGIIKLNMFPKRVKNAFFAMIEEKIQLNNTILLTFEYKPSTERGVEDLCDWTFHQGSQEHDFFTIYAERSEKMINLLKYSINSWLADDRPDTLLSDIYSSRQKSTLELFPNTFVRESTAETRDAECLMKEDPLGKDYRGTMSVGKRGAKCLPWSALDDNDSNGPWCFVKVSPERQFQYCQISACEEEETAAGMSSPPAPMKTSYKETLQIAKEKTQSENGAGFSENAKYNVNQDGTRERYFADITLSPSSTEIPPLESTEKMESLRQKYLNHAMNYNPPTWRPPVTAGSKSTQGSTTTRRTTTRTSPRPRPTSALTTRRKPVQWTRYNWTNSPTTVTTTTRMRTTKRTTKPTTTTRIDENYDDFYGDSSGAPATPSDCFDFYFYNDDGVQLTQEECLAVVQGNK</sequence>
<feature type="region of interest" description="Disordered" evidence="4">
    <location>
        <begin position="444"/>
        <end position="519"/>
    </location>
</feature>
<feature type="compositionally biased region" description="Low complexity" evidence="4">
    <location>
        <begin position="462"/>
        <end position="483"/>
    </location>
</feature>
<evidence type="ECO:0000313" key="7">
    <source>
        <dbReference type="Proteomes" id="UP001158576"/>
    </source>
</evidence>
<keyword evidence="2" id="KW-1015">Disulfide bond</keyword>
<dbReference type="InterPro" id="IPR038178">
    <property type="entry name" value="Kringle_sf"/>
</dbReference>
<comment type="caution">
    <text evidence="3">Lacks conserved residue(s) required for the propagation of feature annotation.</text>
</comment>
<evidence type="ECO:0000313" key="6">
    <source>
        <dbReference type="EMBL" id="CAG5114376.1"/>
    </source>
</evidence>
<reference evidence="6 7" key="1">
    <citation type="submission" date="2021-04" db="EMBL/GenBank/DDBJ databases">
        <authorList>
            <person name="Bliznina A."/>
        </authorList>
    </citation>
    <scope>NUCLEOTIDE SEQUENCE [LARGE SCALE GENOMIC DNA]</scope>
</reference>
<evidence type="ECO:0000259" key="5">
    <source>
        <dbReference type="PROSITE" id="PS50070"/>
    </source>
</evidence>